<dbReference type="Proteomes" id="UP001629156">
    <property type="component" value="Unassembled WGS sequence"/>
</dbReference>
<keyword evidence="1" id="KW-0732">Signal</keyword>
<reference evidence="2 3" key="1">
    <citation type="submission" date="2024-06" db="EMBL/GenBank/DDBJ databases">
        <authorList>
            <person name="Kaempfer P."/>
            <person name="Viver T."/>
        </authorList>
    </citation>
    <scope>NUCLEOTIDE SEQUENCE [LARGE SCALE GENOMIC DNA]</scope>
    <source>
        <strain evidence="2 3">ST-119</strain>
    </source>
</reference>
<organism evidence="2 3">
    <name type="scientific">Flavobacterium rhizosphaerae</name>
    <dbReference type="NCBI Taxonomy" id="3163298"/>
    <lineage>
        <taxon>Bacteria</taxon>
        <taxon>Pseudomonadati</taxon>
        <taxon>Bacteroidota</taxon>
        <taxon>Flavobacteriia</taxon>
        <taxon>Flavobacteriales</taxon>
        <taxon>Flavobacteriaceae</taxon>
        <taxon>Flavobacterium</taxon>
    </lineage>
</organism>
<feature type="chain" id="PRO_5046481611" evidence="1">
    <location>
        <begin position="21"/>
        <end position="176"/>
    </location>
</feature>
<feature type="signal peptide" evidence="1">
    <location>
        <begin position="1"/>
        <end position="20"/>
    </location>
</feature>
<keyword evidence="3" id="KW-1185">Reference proteome</keyword>
<proteinExistence type="predicted"/>
<evidence type="ECO:0000256" key="1">
    <source>
        <dbReference type="SAM" id="SignalP"/>
    </source>
</evidence>
<name>A0ABW8YSZ1_9FLAO</name>
<dbReference type="InterPro" id="IPR045607">
    <property type="entry name" value="DUF6452"/>
</dbReference>
<dbReference type="Pfam" id="PF20050">
    <property type="entry name" value="DUF6452"/>
    <property type="match status" value="1"/>
</dbReference>
<protein>
    <submittedName>
        <fullName evidence="2">DUF6452 family protein</fullName>
    </submittedName>
</protein>
<gene>
    <name evidence="2" type="ORF">ABS766_03180</name>
</gene>
<dbReference type="EMBL" id="JBELPZ010000002">
    <property type="protein sequence ID" value="MFL9843416.1"/>
    <property type="molecule type" value="Genomic_DNA"/>
</dbReference>
<evidence type="ECO:0000313" key="2">
    <source>
        <dbReference type="EMBL" id="MFL9843416.1"/>
    </source>
</evidence>
<dbReference type="PROSITE" id="PS51257">
    <property type="entry name" value="PROKAR_LIPOPROTEIN"/>
    <property type="match status" value="1"/>
</dbReference>
<dbReference type="RefSeq" id="WP_408083667.1">
    <property type="nucleotide sequence ID" value="NZ_JBELPZ010000002.1"/>
</dbReference>
<evidence type="ECO:0000313" key="3">
    <source>
        <dbReference type="Proteomes" id="UP001629156"/>
    </source>
</evidence>
<sequence>MKKLTATVLLLVLASCYLLSCEKDDICPEGTVTTPSMVIEIFNAENRSVARAVDSLRLFIEGREDTIRLGSTSKFRLPLLVDAENVKWGLKQGTRVTGNHYIYNIDYLEFTYTKEEEYINRACGFKDSFRLVPGTNLVPNPTLTNGPGAEGLWIDDIDVETSNIINENETHIKIYY</sequence>
<accession>A0ABW8YSZ1</accession>
<comment type="caution">
    <text evidence="2">The sequence shown here is derived from an EMBL/GenBank/DDBJ whole genome shotgun (WGS) entry which is preliminary data.</text>
</comment>